<comment type="caution">
    <text evidence="3">The sequence shown here is derived from an EMBL/GenBank/DDBJ whole genome shotgun (WGS) entry which is preliminary data.</text>
</comment>
<proteinExistence type="predicted"/>
<reference evidence="3 4" key="2">
    <citation type="submission" date="2013-04" db="EMBL/GenBank/DDBJ databases">
        <authorList>
            <person name="Fiebig A."/>
            <person name="Pradella S."/>
            <person name="Wagner-Doebler I."/>
        </authorList>
    </citation>
    <scope>NUCLEOTIDE SEQUENCE [LARGE SCALE GENOMIC DNA]</scope>
    <source>
        <strain evidence="4">DSM 17067 / NCIMB 14079 / DFL-11</strain>
    </source>
</reference>
<feature type="region of interest" description="Disordered" evidence="2">
    <location>
        <begin position="292"/>
        <end position="311"/>
    </location>
</feature>
<sequence>MEFKPNQREGAVNRVRSNLLHRRGPEVGQRTSGTGETVGAWYTSETNVGEALDNGAINDFSERKEAGFNPFTYYKNNQEQYQDIEPLLLNGYFDDVYSPERFEDKVSRARQDLEKQRIIQNGNTLGTVLGVASTLADVDLLTVIPFLGQFKKGEKALKSALKAGTAVAASSALTEGYLYSQQATRTPSDVFMGIATGGLLGGGIGAGSNKLARMGTALSKDPERAEKMFSGDPEPVIVSQNLGETVEESEKIIVKEDGEVEVAEGRRPTAIKVEAGQIEDMDSDDVVTITIDPEDAPNQPLGQGPRPAGLSADAPVEDLEDQATAVGGVNWFARATPLGRIFRMSNPNARGLFMKIVNKGGTITKNHLRGEADVMSAEDALGQFLEDTQIDVMNTLETEYRKTLIDIGLVDGDNKTSQFLGDLKADFGSAAENITGSSRFQHEMSPQEFHQLTVYQMHGMINDADRAGLVERFGEENADKILSRVETVSGKFDEVNQKIVDDMIATGMITPDQIEGEYGMPQLWVYDNIVRDLNEFKADFMERLEGEIPDEFITDNYPGMTRAEFDSDPAFKERVTTEYTDLKYFDRLDAAEERVRLAEDSVKTTKDTLKGDIADLGTDVKGRKIARRQGGIEKLAQKATTALRNWNMKSINQAARLSVNMAELQRAEVSLIKAEQNALTTAAEAARTMTLERLSLETDAPVTIRKAEEGVTEAEQRLFAHISGRMNEVRNADRAKGRWADSDFQSSFSYDETYQKLVSDLATAEARLHRSMASQPKVKETPRLARIEERARQRELELKTANKEFERLSIRVDRIQTKLDNIEANRAKVKDLKANAEIARKDLRDRLKEQGKELKSAKSAYKKMIKGKTARERVDEMVKALAKSPRTPWGGMPSELMESGRQKSRTIKLTAEEKRRMMEKGWLDTDLMSIYDRYFRDVGSRVALRKTVGTDNVEEMWDPIRADYENRIATAEQSGDKKEAGKLRSEMDQGRKDLEAMVGRLSGHYDMPDNPDSVWVYASRNFRRWSLLRFGGLFVTSSFTDLAQIYFTTGKRPFSKEFTKAAKAWRTTLKDMDKAQLRTIITASEFMLLRSRTHALYDIHEGGRGGIGKQGSKTHKITQGIDSTTRYMADKLSVVNLMAGWNATTKGIASIMQLQELNKAVKNWDKSPGQGGLSDIDKARFTALGLGDYEAQLLRKYFDIDGQLEDDVFLPDFEQWGKNSVDLQAQQVLRRIMRNTQDRAVITPGIADRPLVMSTELGRFLLQFQSFGFAAANRVIQPMYQARHVDPSDTRFAWAAAQMVALGFAITVLRAALYGKDPFERDAKDLMYEAIDRSGLASWMSPYADMGLKMFGSSVNDALGMDVLPGASSRFIRNQWWESLLGPSVSTFEDAGGMAMAFADGDTEKGFEKLRSLLPLQQLIRVGENLLIE</sequence>
<dbReference type="RefSeq" id="WP_008197447.1">
    <property type="nucleotide sequence ID" value="NZ_CM011002.1"/>
</dbReference>
<accession>A0A5E8GTK1</accession>
<evidence type="ECO:0000256" key="2">
    <source>
        <dbReference type="SAM" id="MobiDB-lite"/>
    </source>
</evidence>
<feature type="region of interest" description="Disordered" evidence="2">
    <location>
        <begin position="1"/>
        <end position="37"/>
    </location>
</feature>
<gene>
    <name evidence="3" type="ORF">SADFL11_PLAS15</name>
</gene>
<feature type="region of interest" description="Disordered" evidence="2">
    <location>
        <begin position="884"/>
        <end position="904"/>
    </location>
</feature>
<reference evidence="3 4" key="1">
    <citation type="submission" date="2008-01" db="EMBL/GenBank/DDBJ databases">
        <authorList>
            <person name="Wagner-Dobler I."/>
            <person name="Ferriera S."/>
            <person name="Johnson J."/>
            <person name="Kravitz S."/>
            <person name="Beeson K."/>
            <person name="Sutton G."/>
            <person name="Rogers Y.-H."/>
            <person name="Friedman R."/>
            <person name="Frazier M."/>
            <person name="Venter J.C."/>
        </authorList>
    </citation>
    <scope>NUCLEOTIDE SEQUENCE [LARGE SCALE GENOMIC DNA]</scope>
    <source>
        <strain evidence="4">DSM 17067 / NCIMB 14079 / DFL-11</strain>
    </source>
</reference>
<organism evidence="3 4">
    <name type="scientific">Roseibium alexandrii (strain DSM 17067 / NCIMB 14079 / DFL-11)</name>
    <name type="common">Labrenzia alexandrii</name>
    <dbReference type="NCBI Taxonomy" id="244592"/>
    <lineage>
        <taxon>Bacteria</taxon>
        <taxon>Pseudomonadati</taxon>
        <taxon>Pseudomonadota</taxon>
        <taxon>Alphaproteobacteria</taxon>
        <taxon>Hyphomicrobiales</taxon>
        <taxon>Stappiaceae</taxon>
        <taxon>Roseibium</taxon>
    </lineage>
</organism>
<dbReference type="EMBL" id="ACCU02000003">
    <property type="protein sequence ID" value="EEE42843.1"/>
    <property type="molecule type" value="Genomic_DNA"/>
</dbReference>
<evidence type="ECO:0000313" key="4">
    <source>
        <dbReference type="Proteomes" id="UP000004703"/>
    </source>
</evidence>
<name>A0A5E8GTK1_ROSAD</name>
<feature type="coiled-coil region" evidence="1">
    <location>
        <begin position="784"/>
        <end position="860"/>
    </location>
</feature>
<protein>
    <submittedName>
        <fullName evidence="3">Uncharacterized protein</fullName>
    </submittedName>
</protein>
<dbReference type="Proteomes" id="UP000004703">
    <property type="component" value="Chromosome"/>
</dbReference>
<evidence type="ECO:0000313" key="3">
    <source>
        <dbReference type="EMBL" id="EEE42843.1"/>
    </source>
</evidence>
<evidence type="ECO:0000256" key="1">
    <source>
        <dbReference type="SAM" id="Coils"/>
    </source>
</evidence>
<keyword evidence="1" id="KW-0175">Coiled coil</keyword>